<dbReference type="GO" id="GO:0005737">
    <property type="term" value="C:cytoplasm"/>
    <property type="evidence" value="ECO:0007669"/>
    <property type="project" value="UniProtKB-ARBA"/>
</dbReference>
<reference evidence="3 4" key="1">
    <citation type="submission" date="2025-05" db="UniProtKB">
        <authorList>
            <consortium name="RefSeq"/>
        </authorList>
    </citation>
    <scope>IDENTIFICATION</scope>
</reference>
<dbReference type="KEGG" id="bany:112047330"/>
<proteinExistence type="predicted"/>
<dbReference type="Proteomes" id="UP001652582">
    <property type="component" value="Chromosome 7"/>
</dbReference>
<feature type="domain" description="Tudor" evidence="1">
    <location>
        <begin position="20"/>
        <end position="134"/>
    </location>
</feature>
<gene>
    <name evidence="3 4" type="primary">LOC112047330</name>
</gene>
<evidence type="ECO:0000259" key="1">
    <source>
        <dbReference type="Pfam" id="PF00567"/>
    </source>
</evidence>
<dbReference type="InterPro" id="IPR002999">
    <property type="entry name" value="Tudor"/>
</dbReference>
<protein>
    <submittedName>
        <fullName evidence="3 4">Uncharacterized protein LOC112047330</fullName>
    </submittedName>
</protein>
<dbReference type="PANTHER" id="PTHR22948">
    <property type="entry name" value="TUDOR DOMAIN CONTAINING PROTEIN"/>
    <property type="match status" value="1"/>
</dbReference>
<dbReference type="AlphaFoldDB" id="A0A6J1NAY0"/>
<dbReference type="GeneID" id="112047330"/>
<dbReference type="InterPro" id="IPR050621">
    <property type="entry name" value="Tudor_domain_containing"/>
</dbReference>
<accession>A0A6J1NAY0</accession>
<dbReference type="InterPro" id="IPR035437">
    <property type="entry name" value="SNase_OB-fold_sf"/>
</dbReference>
<dbReference type="PANTHER" id="PTHR22948:SF29">
    <property type="entry name" value="FI02030P-RELATED"/>
    <property type="match status" value="1"/>
</dbReference>
<evidence type="ECO:0000313" key="3">
    <source>
        <dbReference type="RefSeq" id="XP_023940186.2"/>
    </source>
</evidence>
<dbReference type="RefSeq" id="XP_023940186.2">
    <property type="nucleotide sequence ID" value="XM_024084418.2"/>
</dbReference>
<dbReference type="SUPFAM" id="SSF63748">
    <property type="entry name" value="Tudor/PWWP/MBT"/>
    <property type="match status" value="2"/>
</dbReference>
<keyword evidence="2" id="KW-1185">Reference proteome</keyword>
<evidence type="ECO:0000313" key="2">
    <source>
        <dbReference type="Proteomes" id="UP001652582"/>
    </source>
</evidence>
<name>A0A6J1NAY0_BICAN</name>
<sequence length="385" mass="43752">METLEQKLNEISISKNLDFDSSHNVLMTHIIDPGDFYVRLTRYTPLIDEIENLKNLVKPTAVRIGQIIIFDFKSTNGTKFARGRVISAADNSFCVYAVDYGFYEESVHVDHIWKCHEILLLSVAPEMAINCQLSECAKTGEETWISATKIFKKEADGRPAKLTIHGQNSEKLVVNLLIDGWNDIALHLTLLDLTFLCLVGKQNTANTSQKFDAVKPKVSPSYKFNDLKVNVPMHVRVVSGKLLKDFYVAEINDYQEYMEWRKDITPYSKKESKVVEHGPVRIGTAVSVWQNFGYERGIVQEVQESNRILVHLVDSGKNENVHVDSLKTLPTQLLNKPVLAMHCSILSDLEVNIPRFLIPGNDFVIKIKEIGCGFESPHIVEWIRH</sequence>
<evidence type="ECO:0000313" key="4">
    <source>
        <dbReference type="RefSeq" id="XP_052738329.1"/>
    </source>
</evidence>
<dbReference type="Gene3D" id="2.30.30.140">
    <property type="match status" value="2"/>
</dbReference>
<feature type="domain" description="Tudor" evidence="1">
    <location>
        <begin position="233"/>
        <end position="345"/>
    </location>
</feature>
<dbReference type="Gene3D" id="2.40.50.90">
    <property type="match status" value="1"/>
</dbReference>
<organism evidence="2 3">
    <name type="scientific">Bicyclus anynana</name>
    <name type="common">Squinting bush brown butterfly</name>
    <dbReference type="NCBI Taxonomy" id="110368"/>
    <lineage>
        <taxon>Eukaryota</taxon>
        <taxon>Metazoa</taxon>
        <taxon>Ecdysozoa</taxon>
        <taxon>Arthropoda</taxon>
        <taxon>Hexapoda</taxon>
        <taxon>Insecta</taxon>
        <taxon>Pterygota</taxon>
        <taxon>Neoptera</taxon>
        <taxon>Endopterygota</taxon>
        <taxon>Lepidoptera</taxon>
        <taxon>Glossata</taxon>
        <taxon>Ditrysia</taxon>
        <taxon>Papilionoidea</taxon>
        <taxon>Nymphalidae</taxon>
        <taxon>Satyrinae</taxon>
        <taxon>Satyrini</taxon>
        <taxon>Mycalesina</taxon>
        <taxon>Bicyclus</taxon>
    </lineage>
</organism>
<dbReference type="OrthoDB" id="407432at2759"/>
<dbReference type="Pfam" id="PF00567">
    <property type="entry name" value="TUDOR"/>
    <property type="match status" value="2"/>
</dbReference>
<dbReference type="RefSeq" id="XP_052738329.1">
    <property type="nucleotide sequence ID" value="XM_052882369.1"/>
</dbReference>